<dbReference type="Pfam" id="PF02720">
    <property type="entry name" value="DUF222"/>
    <property type="match status" value="1"/>
</dbReference>
<feature type="compositionally biased region" description="Basic residues" evidence="1">
    <location>
        <begin position="8"/>
        <end position="23"/>
    </location>
</feature>
<reference evidence="3 4" key="1">
    <citation type="submission" date="2018-11" db="EMBL/GenBank/DDBJ databases">
        <title>Sequencing the genomes of 1000 actinobacteria strains.</title>
        <authorList>
            <person name="Klenk H.-P."/>
        </authorList>
    </citation>
    <scope>NUCLEOTIDE SEQUENCE [LARGE SCALE GENOMIC DNA]</scope>
    <source>
        <strain evidence="3 4">DSM 14418</strain>
    </source>
</reference>
<gene>
    <name evidence="3" type="ORF">EDD32_1329</name>
</gene>
<feature type="compositionally biased region" description="Basic and acidic residues" evidence="1">
    <location>
        <begin position="454"/>
        <end position="465"/>
    </location>
</feature>
<accession>A0A3N4Z6T4</accession>
<organism evidence="3 4">
    <name type="scientific">Georgenia muralis</name>
    <dbReference type="NCBI Taxonomy" id="154117"/>
    <lineage>
        <taxon>Bacteria</taxon>
        <taxon>Bacillati</taxon>
        <taxon>Actinomycetota</taxon>
        <taxon>Actinomycetes</taxon>
        <taxon>Micrococcales</taxon>
        <taxon>Bogoriellaceae</taxon>
        <taxon>Georgenia</taxon>
    </lineage>
</organism>
<dbReference type="AlphaFoldDB" id="A0A3N4Z6T4"/>
<dbReference type="InterPro" id="IPR003615">
    <property type="entry name" value="HNH_nuc"/>
</dbReference>
<name>A0A3N4Z6T4_9MICO</name>
<proteinExistence type="predicted"/>
<evidence type="ECO:0000259" key="2">
    <source>
        <dbReference type="Pfam" id="PF02720"/>
    </source>
</evidence>
<feature type="domain" description="DUF222" evidence="2">
    <location>
        <begin position="137"/>
        <end position="438"/>
    </location>
</feature>
<dbReference type="Proteomes" id="UP000280726">
    <property type="component" value="Unassembled WGS sequence"/>
</dbReference>
<feature type="region of interest" description="Disordered" evidence="1">
    <location>
        <begin position="505"/>
        <end position="535"/>
    </location>
</feature>
<evidence type="ECO:0000256" key="1">
    <source>
        <dbReference type="SAM" id="MobiDB-lite"/>
    </source>
</evidence>
<protein>
    <submittedName>
        <fullName evidence="3">Uncharacterized protein DUF222</fullName>
    </submittedName>
</protein>
<feature type="compositionally biased region" description="Pro residues" evidence="1">
    <location>
        <begin position="523"/>
        <end position="535"/>
    </location>
</feature>
<sequence>MAGACVQARRRARRERGRGRGAKAVRRAVARTVAAGRARGRVMADHALAPAPATPAFATPGVAGPAAARPGVAGSAVAGGAVVVEGADLAGLVGERLPGRFVLVDPVAARLERMVPGPALTAALAGLAVADATDAALVEAVAAHERLISAATAAQARALEELLARRGSGTSALARVADEVAARLGITHHAAERRTHAAGVLAQFPEVADALTTGRIDPRKAQILTQDETGLTLEDQRALATTLLDRATELTPPQLRQALRTAATTADPAAAARRHDRAHTHRAVTITDAPDAMAYLVAYIRADHAHTIRTYLDALADSAAGPAETRTRDQLRADVLTDTFTLLLTRGLDLDGRALPRRHGRHPHIQVTIPAGTLLGLGEHPAHLAGYGPIPADLARTIAADGTWRALFTDPDTGEYHHLSTRAYRPGADLTRHIIARDVTCTFPGCRQPAYRTDLDHIDPHDPTRTNDPTTADQTCQDNLHSLCRRHHNLKTTGTWTVTRDPHTATITWTSPTGHTYTRHPTRPPGPPPTGDPPF</sequence>
<dbReference type="InterPro" id="IPR003870">
    <property type="entry name" value="DUF222"/>
</dbReference>
<comment type="caution">
    <text evidence="3">The sequence shown here is derived from an EMBL/GenBank/DDBJ whole genome shotgun (WGS) entry which is preliminary data.</text>
</comment>
<dbReference type="CDD" id="cd00085">
    <property type="entry name" value="HNHc"/>
    <property type="match status" value="1"/>
</dbReference>
<dbReference type="EMBL" id="RKRA01000001">
    <property type="protein sequence ID" value="RPF26870.1"/>
    <property type="molecule type" value="Genomic_DNA"/>
</dbReference>
<feature type="region of interest" description="Disordered" evidence="1">
    <location>
        <begin position="454"/>
        <end position="474"/>
    </location>
</feature>
<feature type="region of interest" description="Disordered" evidence="1">
    <location>
        <begin position="1"/>
        <end position="23"/>
    </location>
</feature>
<evidence type="ECO:0000313" key="3">
    <source>
        <dbReference type="EMBL" id="RPF26870.1"/>
    </source>
</evidence>
<keyword evidence="4" id="KW-1185">Reference proteome</keyword>
<evidence type="ECO:0000313" key="4">
    <source>
        <dbReference type="Proteomes" id="UP000280726"/>
    </source>
</evidence>